<keyword evidence="5" id="KW-1185">Reference proteome</keyword>
<dbReference type="Proteomes" id="UP000242146">
    <property type="component" value="Unassembled WGS sequence"/>
</dbReference>
<dbReference type="OrthoDB" id="10069995at2759"/>
<dbReference type="EMBL" id="MCGT01000002">
    <property type="protein sequence ID" value="ORX62145.1"/>
    <property type="molecule type" value="Genomic_DNA"/>
</dbReference>
<feature type="chain" id="PRO_5013118019" description="Polysaccharide lyase 14 domain-containing protein" evidence="2">
    <location>
        <begin position="23"/>
        <end position="359"/>
    </location>
</feature>
<dbReference type="AlphaFoldDB" id="A0A1X2GVS9"/>
<proteinExistence type="predicted"/>
<dbReference type="PANTHER" id="PTHR40124:SF1">
    <property type="entry name" value="DISAGGREGATASE RELATED REPEAT PROTEIN"/>
    <property type="match status" value="1"/>
</dbReference>
<protein>
    <recommendedName>
        <fullName evidence="3">Polysaccharide lyase 14 domain-containing protein</fullName>
    </recommendedName>
</protein>
<evidence type="ECO:0000259" key="3">
    <source>
        <dbReference type="Pfam" id="PF21294"/>
    </source>
</evidence>
<keyword evidence="2" id="KW-0732">Signal</keyword>
<comment type="caution">
    <text evidence="4">The sequence shown here is derived from an EMBL/GenBank/DDBJ whole genome shotgun (WGS) entry which is preliminary data.</text>
</comment>
<gene>
    <name evidence="4" type="ORF">DM01DRAFT_1298731</name>
</gene>
<dbReference type="Gene3D" id="2.60.120.200">
    <property type="match status" value="1"/>
</dbReference>
<sequence>MLKNYIFTLVILFVCHCILVQGRHGNGSSGGKQSHHHKQHHGGKSGHHHAPKGTQHHGSKTAHQPAEKTPTPSNPGSSGSSGSSLGAHAKSWSFNNWGSGGKAQQKSSGNDQPAWLSQWGSATWSWPWHGPSNYAVVSDPARTSTKGSASVLKVSYPAGSMNPANSPQGGIGFYAHPITMANPTTMELSYSVFFPKGFDFVKGGKFPGLYGGHDQCSDGTKSSACYSLRMMWREQGAGEVYAYFPMQDQISNLCHINGNICNSAYGTSLGRGSFHFKLGAWTNLRQVVQLNTPGKQDGVVTVFANGKQVYQQKQLVFRVASTPKLFGIMFDTFFGGSSSDFITHKAQSTFFKDFSMSVQ</sequence>
<dbReference type="STRING" id="101127.A0A1X2GVS9"/>
<evidence type="ECO:0000313" key="4">
    <source>
        <dbReference type="EMBL" id="ORX62145.1"/>
    </source>
</evidence>
<name>A0A1X2GVS9_9FUNG</name>
<evidence type="ECO:0000256" key="1">
    <source>
        <dbReference type="SAM" id="MobiDB-lite"/>
    </source>
</evidence>
<dbReference type="Pfam" id="PF21294">
    <property type="entry name" value="Polysacc_lyase_14"/>
    <property type="match status" value="1"/>
</dbReference>
<feature type="signal peptide" evidence="2">
    <location>
        <begin position="1"/>
        <end position="22"/>
    </location>
</feature>
<feature type="domain" description="Polysaccharide lyase 14" evidence="3">
    <location>
        <begin position="146"/>
        <end position="354"/>
    </location>
</feature>
<accession>A0A1X2GVS9</accession>
<evidence type="ECO:0000256" key="2">
    <source>
        <dbReference type="SAM" id="SignalP"/>
    </source>
</evidence>
<feature type="region of interest" description="Disordered" evidence="1">
    <location>
        <begin position="24"/>
        <end position="116"/>
    </location>
</feature>
<feature type="compositionally biased region" description="Basic residues" evidence="1">
    <location>
        <begin position="33"/>
        <end position="60"/>
    </location>
</feature>
<organism evidence="4 5">
    <name type="scientific">Hesseltinella vesiculosa</name>
    <dbReference type="NCBI Taxonomy" id="101127"/>
    <lineage>
        <taxon>Eukaryota</taxon>
        <taxon>Fungi</taxon>
        <taxon>Fungi incertae sedis</taxon>
        <taxon>Mucoromycota</taxon>
        <taxon>Mucoromycotina</taxon>
        <taxon>Mucoromycetes</taxon>
        <taxon>Mucorales</taxon>
        <taxon>Cunninghamellaceae</taxon>
        <taxon>Hesseltinella</taxon>
    </lineage>
</organism>
<dbReference type="PANTHER" id="PTHR40124">
    <property type="match status" value="1"/>
</dbReference>
<dbReference type="InterPro" id="IPR048958">
    <property type="entry name" value="Polysacc_lyase_14"/>
</dbReference>
<evidence type="ECO:0000313" key="5">
    <source>
        <dbReference type="Proteomes" id="UP000242146"/>
    </source>
</evidence>
<reference evidence="4 5" key="1">
    <citation type="submission" date="2016-07" db="EMBL/GenBank/DDBJ databases">
        <title>Pervasive Adenine N6-methylation of Active Genes in Fungi.</title>
        <authorList>
            <consortium name="DOE Joint Genome Institute"/>
            <person name="Mondo S.J."/>
            <person name="Dannebaum R.O."/>
            <person name="Kuo R.C."/>
            <person name="Labutti K."/>
            <person name="Haridas S."/>
            <person name="Kuo A."/>
            <person name="Salamov A."/>
            <person name="Ahrendt S.R."/>
            <person name="Lipzen A."/>
            <person name="Sullivan W."/>
            <person name="Andreopoulos W.B."/>
            <person name="Clum A."/>
            <person name="Lindquist E."/>
            <person name="Daum C."/>
            <person name="Ramamoorthy G.K."/>
            <person name="Gryganskyi A."/>
            <person name="Culley D."/>
            <person name="Magnuson J.K."/>
            <person name="James T.Y."/>
            <person name="O'Malley M.A."/>
            <person name="Stajich J.E."/>
            <person name="Spatafora J.W."/>
            <person name="Visel A."/>
            <person name="Grigoriev I.V."/>
        </authorList>
    </citation>
    <scope>NUCLEOTIDE SEQUENCE [LARGE SCALE GENOMIC DNA]</scope>
    <source>
        <strain evidence="4 5">NRRL 3301</strain>
    </source>
</reference>